<comment type="similarity">
    <text evidence="1 3">Belongs to the SKP1 family.</text>
</comment>
<protein>
    <recommendedName>
        <fullName evidence="3">Skp1-related protein</fullName>
    </recommendedName>
</protein>
<feature type="domain" description="SKP1 component dimerisation" evidence="4">
    <location>
        <begin position="138"/>
        <end position="180"/>
    </location>
</feature>
<feature type="domain" description="SKP1 component POZ" evidence="5">
    <location>
        <begin position="23"/>
        <end position="83"/>
    </location>
</feature>
<keyword evidence="6" id="KW-1185">Reference proteome</keyword>
<comment type="function">
    <text evidence="3">Probable essential component of SCF (SKP1-CUL1-F-box protein) E3 ubiquitin-protein ligase complexes, which mediate the ubiquitination and subsequent proteasomal degradation of target proteins. Regulates cell proliferation during embryonic and larval development.</text>
</comment>
<sequence>MSSGCEVNACSNVAVDVPAAGQVTVKTQGGELYQVGLAIISQCKTFSQMYEDLNLDAGDHFEFPIPAVTSKVFEKVLQWCENHIDVPEPVIKEDPATRERVWFQLTDDEKAFFNVPVDQLAELLAAANYLDIKSIYLFGCQTLAALIKGKSPEEIRDIFGLEDDMTAEEKDGIRKENVWCTY</sequence>
<evidence type="ECO:0000313" key="7">
    <source>
        <dbReference type="WBParaSite" id="jg24288"/>
    </source>
</evidence>
<accession>A0A915DYH4</accession>
<dbReference type="WBParaSite" id="jg24288">
    <property type="protein sequence ID" value="jg24288"/>
    <property type="gene ID" value="jg24288"/>
</dbReference>
<dbReference type="SUPFAM" id="SSF54695">
    <property type="entry name" value="POZ domain"/>
    <property type="match status" value="1"/>
</dbReference>
<dbReference type="InterPro" id="IPR016073">
    <property type="entry name" value="Skp1_comp_POZ"/>
</dbReference>
<dbReference type="GO" id="GO:0006511">
    <property type="term" value="P:ubiquitin-dependent protein catabolic process"/>
    <property type="evidence" value="ECO:0007669"/>
    <property type="project" value="InterPro"/>
</dbReference>
<comment type="pathway">
    <text evidence="3">Protein modification; protein ubiquitination.</text>
</comment>
<evidence type="ECO:0000259" key="4">
    <source>
        <dbReference type="Pfam" id="PF01466"/>
    </source>
</evidence>
<dbReference type="Gene3D" id="3.30.710.10">
    <property type="entry name" value="Potassium Channel Kv1.1, Chain A"/>
    <property type="match status" value="1"/>
</dbReference>
<evidence type="ECO:0000313" key="6">
    <source>
        <dbReference type="Proteomes" id="UP000887574"/>
    </source>
</evidence>
<dbReference type="InterPro" id="IPR036296">
    <property type="entry name" value="SKP1-like_dim_sf"/>
</dbReference>
<dbReference type="AlphaFoldDB" id="A0A915DYH4"/>
<dbReference type="PIRSF" id="PIRSF028729">
    <property type="entry name" value="E3_ubiquit_lig_SCF_Skp"/>
    <property type="match status" value="1"/>
</dbReference>
<evidence type="ECO:0000256" key="1">
    <source>
        <dbReference type="ARBA" id="ARBA00009993"/>
    </source>
</evidence>
<dbReference type="InterPro" id="IPR001232">
    <property type="entry name" value="SKP1-like"/>
</dbReference>
<dbReference type="PANTHER" id="PTHR11165">
    <property type="entry name" value="SKP1"/>
    <property type="match status" value="1"/>
</dbReference>
<dbReference type="SMART" id="SM00512">
    <property type="entry name" value="Skp1"/>
    <property type="match status" value="1"/>
</dbReference>
<dbReference type="Proteomes" id="UP000887574">
    <property type="component" value="Unplaced"/>
</dbReference>
<dbReference type="Pfam" id="PF01466">
    <property type="entry name" value="Skp1"/>
    <property type="match status" value="1"/>
</dbReference>
<evidence type="ECO:0000256" key="2">
    <source>
        <dbReference type="ARBA" id="ARBA00022786"/>
    </source>
</evidence>
<dbReference type="Pfam" id="PF03931">
    <property type="entry name" value="Skp1_POZ"/>
    <property type="match status" value="1"/>
</dbReference>
<dbReference type="InterPro" id="IPR016897">
    <property type="entry name" value="SKP1"/>
</dbReference>
<evidence type="ECO:0000256" key="3">
    <source>
        <dbReference type="PIRNR" id="PIRNR028729"/>
    </source>
</evidence>
<evidence type="ECO:0000259" key="5">
    <source>
        <dbReference type="Pfam" id="PF03931"/>
    </source>
</evidence>
<name>A0A915DYH4_9BILA</name>
<keyword evidence="2 3" id="KW-0833">Ubl conjugation pathway</keyword>
<proteinExistence type="inferred from homology"/>
<dbReference type="InterPro" id="IPR011333">
    <property type="entry name" value="SKP1/BTB/POZ_sf"/>
</dbReference>
<dbReference type="SUPFAM" id="SSF81382">
    <property type="entry name" value="Skp1 dimerisation domain-like"/>
    <property type="match status" value="1"/>
</dbReference>
<organism evidence="6 7">
    <name type="scientific">Ditylenchus dipsaci</name>
    <dbReference type="NCBI Taxonomy" id="166011"/>
    <lineage>
        <taxon>Eukaryota</taxon>
        <taxon>Metazoa</taxon>
        <taxon>Ecdysozoa</taxon>
        <taxon>Nematoda</taxon>
        <taxon>Chromadorea</taxon>
        <taxon>Rhabditida</taxon>
        <taxon>Tylenchina</taxon>
        <taxon>Tylenchomorpha</taxon>
        <taxon>Sphaerularioidea</taxon>
        <taxon>Anguinidae</taxon>
        <taxon>Anguininae</taxon>
        <taxon>Ditylenchus</taxon>
    </lineage>
</organism>
<reference evidence="7" key="1">
    <citation type="submission" date="2022-11" db="UniProtKB">
        <authorList>
            <consortium name="WormBaseParasite"/>
        </authorList>
    </citation>
    <scope>IDENTIFICATION</scope>
</reference>
<dbReference type="InterPro" id="IPR016072">
    <property type="entry name" value="Skp1_comp_dimer"/>
</dbReference>